<sequence>MRATNILLVALPAAVQAADATPAPAPVDLAAHVPTITPFASLLDIQGAGDNTRENIIEIRQVAGDDAAAAVAATTSSTTTIPDQWASPSTGSIGLGSLTGTVGATETVTVSEGTLGQTPWVGMAIGLTFTALAAVMLG</sequence>
<dbReference type="RefSeq" id="XP_022585716.1">
    <property type="nucleotide sequence ID" value="XM_022721689.1"/>
</dbReference>
<dbReference type="OrthoDB" id="4349001at2759"/>
<accession>A0A1L9SVL1</accession>
<keyword evidence="1" id="KW-0732">Signal</keyword>
<evidence type="ECO:0000256" key="1">
    <source>
        <dbReference type="SAM" id="SignalP"/>
    </source>
</evidence>
<protein>
    <submittedName>
        <fullName evidence="2">Uncharacterized protein</fullName>
    </submittedName>
</protein>
<reference evidence="3" key="1">
    <citation type="journal article" date="2017" name="Genome Biol.">
        <title>Comparative genomics reveals high biological diversity and specific adaptations in the industrially and medically important fungal genus Aspergillus.</title>
        <authorList>
            <person name="de Vries R.P."/>
            <person name="Riley R."/>
            <person name="Wiebenga A."/>
            <person name="Aguilar-Osorio G."/>
            <person name="Amillis S."/>
            <person name="Uchima C.A."/>
            <person name="Anderluh G."/>
            <person name="Asadollahi M."/>
            <person name="Askin M."/>
            <person name="Barry K."/>
            <person name="Battaglia E."/>
            <person name="Bayram O."/>
            <person name="Benocci T."/>
            <person name="Braus-Stromeyer S.A."/>
            <person name="Caldana C."/>
            <person name="Canovas D."/>
            <person name="Cerqueira G.C."/>
            <person name="Chen F."/>
            <person name="Chen W."/>
            <person name="Choi C."/>
            <person name="Clum A."/>
            <person name="Dos Santos R.A."/>
            <person name="Damasio A.R."/>
            <person name="Diallinas G."/>
            <person name="Emri T."/>
            <person name="Fekete E."/>
            <person name="Flipphi M."/>
            <person name="Freyberg S."/>
            <person name="Gallo A."/>
            <person name="Gournas C."/>
            <person name="Habgood R."/>
            <person name="Hainaut M."/>
            <person name="Harispe M.L."/>
            <person name="Henrissat B."/>
            <person name="Hilden K.S."/>
            <person name="Hope R."/>
            <person name="Hossain A."/>
            <person name="Karabika E."/>
            <person name="Karaffa L."/>
            <person name="Karanyi Z."/>
            <person name="Krasevec N."/>
            <person name="Kuo A."/>
            <person name="Kusch H."/>
            <person name="LaButti K."/>
            <person name="Lagendijk E.L."/>
            <person name="Lapidus A."/>
            <person name="Levasseur A."/>
            <person name="Lindquist E."/>
            <person name="Lipzen A."/>
            <person name="Logrieco A.F."/>
            <person name="MacCabe A."/>
            <person name="Maekelae M.R."/>
            <person name="Malavazi I."/>
            <person name="Melin P."/>
            <person name="Meyer V."/>
            <person name="Mielnichuk N."/>
            <person name="Miskei M."/>
            <person name="Molnar A.P."/>
            <person name="Mule G."/>
            <person name="Ngan C.Y."/>
            <person name="Orejas M."/>
            <person name="Orosz E."/>
            <person name="Ouedraogo J.P."/>
            <person name="Overkamp K.M."/>
            <person name="Park H.-S."/>
            <person name="Perrone G."/>
            <person name="Piumi F."/>
            <person name="Punt P.J."/>
            <person name="Ram A.F."/>
            <person name="Ramon A."/>
            <person name="Rauscher S."/>
            <person name="Record E."/>
            <person name="Riano-Pachon D.M."/>
            <person name="Robert V."/>
            <person name="Roehrig J."/>
            <person name="Ruller R."/>
            <person name="Salamov A."/>
            <person name="Salih N.S."/>
            <person name="Samson R.A."/>
            <person name="Sandor E."/>
            <person name="Sanguinetti M."/>
            <person name="Schuetze T."/>
            <person name="Sepcic K."/>
            <person name="Shelest E."/>
            <person name="Sherlock G."/>
            <person name="Sophianopoulou V."/>
            <person name="Squina F.M."/>
            <person name="Sun H."/>
            <person name="Susca A."/>
            <person name="Todd R.B."/>
            <person name="Tsang A."/>
            <person name="Unkles S.E."/>
            <person name="van de Wiele N."/>
            <person name="van Rossen-Uffink D."/>
            <person name="Oliveira J.V."/>
            <person name="Vesth T.C."/>
            <person name="Visser J."/>
            <person name="Yu J.-H."/>
            <person name="Zhou M."/>
            <person name="Andersen M.R."/>
            <person name="Archer D.B."/>
            <person name="Baker S.E."/>
            <person name="Benoit I."/>
            <person name="Brakhage A.A."/>
            <person name="Braus G.H."/>
            <person name="Fischer R."/>
            <person name="Frisvad J.C."/>
            <person name="Goldman G.H."/>
            <person name="Houbraken J."/>
            <person name="Oakley B."/>
            <person name="Pocsi I."/>
            <person name="Scazzocchio C."/>
            <person name="Seiboth B."/>
            <person name="vanKuyk P.A."/>
            <person name="Wortman J."/>
            <person name="Dyer P.S."/>
            <person name="Grigoriev I.V."/>
        </authorList>
    </citation>
    <scope>NUCLEOTIDE SEQUENCE [LARGE SCALE GENOMIC DNA]</scope>
    <source>
        <strain evidence="3">CBS 506.65</strain>
    </source>
</reference>
<evidence type="ECO:0000313" key="2">
    <source>
        <dbReference type="EMBL" id="OJJ51206.1"/>
    </source>
</evidence>
<proteinExistence type="predicted"/>
<evidence type="ECO:0000313" key="3">
    <source>
        <dbReference type="Proteomes" id="UP000184188"/>
    </source>
</evidence>
<dbReference type="AlphaFoldDB" id="A0A1L9SVL1"/>
<name>A0A1L9SVL1_9EURO</name>
<dbReference type="STRING" id="1073090.A0A1L9SVL1"/>
<feature type="signal peptide" evidence="1">
    <location>
        <begin position="1"/>
        <end position="17"/>
    </location>
</feature>
<feature type="chain" id="PRO_5009887574" evidence="1">
    <location>
        <begin position="18"/>
        <end position="138"/>
    </location>
</feature>
<dbReference type="VEuPathDB" id="FungiDB:ASPZODRAFT_127230"/>
<dbReference type="GeneID" id="34608154"/>
<keyword evidence="3" id="KW-1185">Reference proteome</keyword>
<gene>
    <name evidence="2" type="ORF">ASPZODRAFT_127230</name>
</gene>
<dbReference type="Proteomes" id="UP000184188">
    <property type="component" value="Unassembled WGS sequence"/>
</dbReference>
<organism evidence="2 3">
    <name type="scientific">Penicilliopsis zonata CBS 506.65</name>
    <dbReference type="NCBI Taxonomy" id="1073090"/>
    <lineage>
        <taxon>Eukaryota</taxon>
        <taxon>Fungi</taxon>
        <taxon>Dikarya</taxon>
        <taxon>Ascomycota</taxon>
        <taxon>Pezizomycotina</taxon>
        <taxon>Eurotiomycetes</taxon>
        <taxon>Eurotiomycetidae</taxon>
        <taxon>Eurotiales</taxon>
        <taxon>Aspergillaceae</taxon>
        <taxon>Penicilliopsis</taxon>
    </lineage>
</organism>
<dbReference type="EMBL" id="KV878336">
    <property type="protein sequence ID" value="OJJ51206.1"/>
    <property type="molecule type" value="Genomic_DNA"/>
</dbReference>